<dbReference type="Proteomes" id="UP000721920">
    <property type="component" value="Unassembled WGS sequence"/>
</dbReference>
<proteinExistence type="predicted"/>
<comment type="caution">
    <text evidence="2">The sequence shown here is derived from an EMBL/GenBank/DDBJ whole genome shotgun (WGS) entry which is preliminary data.</text>
</comment>
<dbReference type="GO" id="GO:0008237">
    <property type="term" value="F:metallopeptidase activity"/>
    <property type="evidence" value="ECO:0007669"/>
    <property type="project" value="InterPro"/>
</dbReference>
<dbReference type="EMBL" id="DYXN01000017">
    <property type="protein sequence ID" value="HJE86195.1"/>
    <property type="molecule type" value="Genomic_DNA"/>
</dbReference>
<accession>A0A921F156</accession>
<evidence type="ECO:0000313" key="3">
    <source>
        <dbReference type="Proteomes" id="UP000721920"/>
    </source>
</evidence>
<name>A0A921F156_9LACO</name>
<evidence type="ECO:0000256" key="1">
    <source>
        <dbReference type="SAM" id="SignalP"/>
    </source>
</evidence>
<sequence>MLNIKLIKKIAIASAVALGMFAFGGATQANASSPHFDSRKITYHIDSTSKNYKGIWQDAINEWNSKGVLKFKQASKKKAMLRMTTRKTLKDNTLWDAYAPEMWGNTYSRLTAKLNRSYMDNYSFTRKARVNAATDVIEVGLGLDLNSDKRSHMSDLNMPITAYDVAQLRKLYAHVK</sequence>
<evidence type="ECO:0000313" key="2">
    <source>
        <dbReference type="EMBL" id="HJE86195.1"/>
    </source>
</evidence>
<protein>
    <submittedName>
        <fullName evidence="2">Uncharacterized protein</fullName>
    </submittedName>
</protein>
<gene>
    <name evidence="2" type="ORF">K8U88_01285</name>
</gene>
<dbReference type="Gene3D" id="3.40.390.10">
    <property type="entry name" value="Collagenase (Catalytic Domain)"/>
    <property type="match status" value="1"/>
</dbReference>
<reference evidence="2" key="2">
    <citation type="submission" date="2021-09" db="EMBL/GenBank/DDBJ databases">
        <authorList>
            <person name="Gilroy R."/>
        </authorList>
    </citation>
    <scope>NUCLEOTIDE SEQUENCE</scope>
    <source>
        <strain evidence="2">CHK173-2145</strain>
    </source>
</reference>
<feature type="signal peptide" evidence="1">
    <location>
        <begin position="1"/>
        <end position="31"/>
    </location>
</feature>
<organism evidence="2 3">
    <name type="scientific">Levilactobacillus hammesii</name>
    <dbReference type="NCBI Taxonomy" id="267633"/>
    <lineage>
        <taxon>Bacteria</taxon>
        <taxon>Bacillati</taxon>
        <taxon>Bacillota</taxon>
        <taxon>Bacilli</taxon>
        <taxon>Lactobacillales</taxon>
        <taxon>Lactobacillaceae</taxon>
        <taxon>Levilactobacillus</taxon>
    </lineage>
</organism>
<reference evidence="2" key="1">
    <citation type="journal article" date="2021" name="PeerJ">
        <title>Extensive microbial diversity within the chicken gut microbiome revealed by metagenomics and culture.</title>
        <authorList>
            <person name="Gilroy R."/>
            <person name="Ravi A."/>
            <person name="Getino M."/>
            <person name="Pursley I."/>
            <person name="Horton D.L."/>
            <person name="Alikhan N.F."/>
            <person name="Baker D."/>
            <person name="Gharbi K."/>
            <person name="Hall N."/>
            <person name="Watson M."/>
            <person name="Adriaenssens E.M."/>
            <person name="Foster-Nyarko E."/>
            <person name="Jarju S."/>
            <person name="Secka A."/>
            <person name="Antonio M."/>
            <person name="Oren A."/>
            <person name="Chaudhuri R.R."/>
            <person name="La Ragione R."/>
            <person name="Hildebrand F."/>
            <person name="Pallen M.J."/>
        </authorList>
    </citation>
    <scope>NUCLEOTIDE SEQUENCE</scope>
    <source>
        <strain evidence="2">CHK173-2145</strain>
    </source>
</reference>
<keyword evidence="1" id="KW-0732">Signal</keyword>
<dbReference type="InterPro" id="IPR024079">
    <property type="entry name" value="MetalloPept_cat_dom_sf"/>
</dbReference>
<dbReference type="SUPFAM" id="SSF55486">
    <property type="entry name" value="Metalloproteases ('zincins'), catalytic domain"/>
    <property type="match status" value="1"/>
</dbReference>
<dbReference type="AlphaFoldDB" id="A0A921F156"/>
<feature type="chain" id="PRO_5036997748" evidence="1">
    <location>
        <begin position="32"/>
        <end position="176"/>
    </location>
</feature>